<comment type="caution">
    <text evidence="1">The sequence shown here is derived from an EMBL/GenBank/DDBJ whole genome shotgun (WGS) entry which is preliminary data.</text>
</comment>
<keyword evidence="2" id="KW-1185">Reference proteome</keyword>
<evidence type="ECO:0000313" key="2">
    <source>
        <dbReference type="Proteomes" id="UP000287224"/>
    </source>
</evidence>
<dbReference type="EMBL" id="BIFQ01000001">
    <property type="protein sequence ID" value="GCE04302.1"/>
    <property type="molecule type" value="Genomic_DNA"/>
</dbReference>
<name>A0A401ZBT8_9CHLR</name>
<evidence type="ECO:0000313" key="1">
    <source>
        <dbReference type="EMBL" id="GCE04302.1"/>
    </source>
</evidence>
<proteinExistence type="predicted"/>
<reference evidence="2" key="1">
    <citation type="submission" date="2018-12" db="EMBL/GenBank/DDBJ databases">
        <title>Tengunoibacter tsumagoiensis gen. nov., sp. nov., Dictyobacter kobayashii sp. nov., D. alpinus sp. nov., and D. joshuensis sp. nov. and description of Dictyobacteraceae fam. nov. within the order Ktedonobacterales isolated from Tengu-no-mugimeshi.</title>
        <authorList>
            <person name="Wang C.M."/>
            <person name="Zheng Y."/>
            <person name="Sakai Y."/>
            <person name="Toyoda A."/>
            <person name="Minakuchi Y."/>
            <person name="Abe K."/>
            <person name="Yokota A."/>
            <person name="Yabe S."/>
        </authorList>
    </citation>
    <scope>NUCLEOTIDE SEQUENCE [LARGE SCALE GENOMIC DNA]</scope>
    <source>
        <strain evidence="2">S-27</strain>
    </source>
</reference>
<dbReference type="Proteomes" id="UP000287224">
    <property type="component" value="Unassembled WGS sequence"/>
</dbReference>
<accession>A0A401ZBT8</accession>
<dbReference type="AlphaFoldDB" id="A0A401ZBT8"/>
<protein>
    <submittedName>
        <fullName evidence="1">Uncharacterized protein</fullName>
    </submittedName>
</protein>
<sequence>MQPELFHRVASLNLFLAGYDKCLELWCGLKYAQKSFCELGPRGASARLTNECGCGRAWREISAGHA</sequence>
<gene>
    <name evidence="1" type="ORF">KDAU_16310</name>
</gene>
<organism evidence="1 2">
    <name type="scientific">Dictyobacter aurantiacus</name>
    <dbReference type="NCBI Taxonomy" id="1936993"/>
    <lineage>
        <taxon>Bacteria</taxon>
        <taxon>Bacillati</taxon>
        <taxon>Chloroflexota</taxon>
        <taxon>Ktedonobacteria</taxon>
        <taxon>Ktedonobacterales</taxon>
        <taxon>Dictyobacteraceae</taxon>
        <taxon>Dictyobacter</taxon>
    </lineage>
</organism>